<dbReference type="Pfam" id="PF24883">
    <property type="entry name" value="NPHP3_N"/>
    <property type="match status" value="1"/>
</dbReference>
<dbReference type="EMBL" id="JAVHJM010000006">
    <property type="protein sequence ID" value="KAK6513273.1"/>
    <property type="molecule type" value="Genomic_DNA"/>
</dbReference>
<dbReference type="Gene3D" id="3.40.50.300">
    <property type="entry name" value="P-loop containing nucleotide triphosphate hydrolases"/>
    <property type="match status" value="1"/>
</dbReference>
<protein>
    <recommendedName>
        <fullName evidence="2">Nephrocystin 3-like N-terminal domain-containing protein</fullName>
    </recommendedName>
</protein>
<comment type="caution">
    <text evidence="3">The sequence shown here is derived from an EMBL/GenBank/DDBJ whole genome shotgun (WGS) entry which is preliminary data.</text>
</comment>
<dbReference type="Proteomes" id="UP001307849">
    <property type="component" value="Unassembled WGS sequence"/>
</dbReference>
<accession>A0AAN8NV51</accession>
<sequence length="231" mass="25995">MNLEKLPVVKEAIFGSLEDQHEPQCLPRTRMEILEGIEEWAAGPRDRCIFWLRGMAGTGKSTIARTVARYLEGNGQLGASFFFKRSQAQRSNASKFFPTLAFSLAQHIPSLMPHMNAAIEGNPDVSGRSFKEQFEKLIFEPLSRVGPTSTVVMVIDALDECENENEVPLILGFLGHLSKLDSVDLRIFVTSRPEFAPLTGFQKLSKDNTYYHDLALHDVERERSNVTSVFF</sequence>
<keyword evidence="4" id="KW-1185">Reference proteome</keyword>
<proteinExistence type="predicted"/>
<name>A0AAN8NV51_9PEZI</name>
<dbReference type="PANTHER" id="PTHR10039">
    <property type="entry name" value="AMELOGENIN"/>
    <property type="match status" value="1"/>
</dbReference>
<reference evidence="3 4" key="1">
    <citation type="submission" date="2019-10" db="EMBL/GenBank/DDBJ databases">
        <authorList>
            <person name="Palmer J.M."/>
        </authorList>
    </citation>
    <scope>NUCLEOTIDE SEQUENCE [LARGE SCALE GENOMIC DNA]</scope>
    <source>
        <strain evidence="3 4">TWF506</strain>
    </source>
</reference>
<dbReference type="InterPro" id="IPR027417">
    <property type="entry name" value="P-loop_NTPase"/>
</dbReference>
<dbReference type="PANTHER" id="PTHR10039:SF14">
    <property type="entry name" value="NACHT DOMAIN-CONTAINING PROTEIN"/>
    <property type="match status" value="1"/>
</dbReference>
<dbReference type="AlphaFoldDB" id="A0AAN8NV51"/>
<gene>
    <name evidence="3" type="ORF">TWF506_009432</name>
</gene>
<dbReference type="SUPFAM" id="SSF52540">
    <property type="entry name" value="P-loop containing nucleoside triphosphate hydrolases"/>
    <property type="match status" value="1"/>
</dbReference>
<evidence type="ECO:0000313" key="4">
    <source>
        <dbReference type="Proteomes" id="UP001307849"/>
    </source>
</evidence>
<feature type="domain" description="Nephrocystin 3-like N-terminal" evidence="2">
    <location>
        <begin position="37"/>
        <end position="192"/>
    </location>
</feature>
<evidence type="ECO:0000313" key="3">
    <source>
        <dbReference type="EMBL" id="KAK6513273.1"/>
    </source>
</evidence>
<organism evidence="3 4">
    <name type="scientific">Arthrobotrys conoides</name>
    <dbReference type="NCBI Taxonomy" id="74498"/>
    <lineage>
        <taxon>Eukaryota</taxon>
        <taxon>Fungi</taxon>
        <taxon>Dikarya</taxon>
        <taxon>Ascomycota</taxon>
        <taxon>Pezizomycotina</taxon>
        <taxon>Orbiliomycetes</taxon>
        <taxon>Orbiliales</taxon>
        <taxon>Orbiliaceae</taxon>
        <taxon>Arthrobotrys</taxon>
    </lineage>
</organism>
<dbReference type="InterPro" id="IPR056884">
    <property type="entry name" value="NPHP3-like_N"/>
</dbReference>
<evidence type="ECO:0000259" key="2">
    <source>
        <dbReference type="Pfam" id="PF24883"/>
    </source>
</evidence>
<keyword evidence="1" id="KW-0677">Repeat</keyword>
<evidence type="ECO:0000256" key="1">
    <source>
        <dbReference type="ARBA" id="ARBA00022737"/>
    </source>
</evidence>